<feature type="compositionally biased region" description="Polar residues" evidence="1">
    <location>
        <begin position="1"/>
        <end position="10"/>
    </location>
</feature>
<feature type="region of interest" description="Disordered" evidence="1">
    <location>
        <begin position="206"/>
        <end position="268"/>
    </location>
</feature>
<feature type="region of interest" description="Disordered" evidence="1">
    <location>
        <begin position="91"/>
        <end position="138"/>
    </location>
</feature>
<feature type="compositionally biased region" description="Low complexity" evidence="1">
    <location>
        <begin position="91"/>
        <end position="115"/>
    </location>
</feature>
<reference evidence="2 3" key="1">
    <citation type="submission" date="2019-09" db="EMBL/GenBank/DDBJ databases">
        <authorList>
            <person name="Brejova B."/>
        </authorList>
    </citation>
    <scope>NUCLEOTIDE SEQUENCE [LARGE SCALE GENOMIC DNA]</scope>
</reference>
<dbReference type="RefSeq" id="XP_031851607.1">
    <property type="nucleotide sequence ID" value="XM_031995716.1"/>
</dbReference>
<feature type="compositionally biased region" description="Low complexity" evidence="1">
    <location>
        <begin position="15"/>
        <end position="31"/>
    </location>
</feature>
<gene>
    <name evidence="2" type="ORF">SAPINGB_P000993</name>
</gene>
<feature type="region of interest" description="Disordered" evidence="1">
    <location>
        <begin position="1"/>
        <end position="39"/>
    </location>
</feature>
<dbReference type="Proteomes" id="UP000398389">
    <property type="component" value="Unassembled WGS sequence"/>
</dbReference>
<sequence>MNFQNISSGYPPSSPRSKSLSNSGPSSPEMSATIDGTTHGKFTRFKINNLLSSESESYQQTDEYIYHQNPDLNQKQQRIDSQDIINFRQTSNSFESSSETSDAEAPSASSSPQSKNKTKSSKTTRLLRGTDPLSKKHHELDLKRSMALVILSGYSLRQAASATGVSHETLRRRLRSLKQKTDKSSGSSKKLFISAERFDCQAPLSYQNQTQQSSLPDQNISKGGFQSEEGLNNQCTPEALKPILSGPHSAVDYKNNGPESENSAVAEDSKKLKLKDLGIDGKRTAKLKNELDIFGRLFRRELSQKAPELQDRLMGEYEKIKRHVYDYTSHTTESLQMAKAMIFDDIKQYEWRYFHSKSVMDLTEADLSLVMSPEDLIPPVNKEIPGISTSFHHEDFSDSQQSLNESEASQQFLGTSPETNTRENDNVRRVTSISNIINKVDY</sequence>
<evidence type="ECO:0000256" key="1">
    <source>
        <dbReference type="SAM" id="MobiDB-lite"/>
    </source>
</evidence>
<proteinExistence type="predicted"/>
<organism evidence="2 3">
    <name type="scientific">Magnusiomyces paraingens</name>
    <dbReference type="NCBI Taxonomy" id="2606893"/>
    <lineage>
        <taxon>Eukaryota</taxon>
        <taxon>Fungi</taxon>
        <taxon>Dikarya</taxon>
        <taxon>Ascomycota</taxon>
        <taxon>Saccharomycotina</taxon>
        <taxon>Dipodascomycetes</taxon>
        <taxon>Dipodascales</taxon>
        <taxon>Dipodascaceae</taxon>
        <taxon>Magnusiomyces</taxon>
    </lineage>
</organism>
<accession>A0A5E8B582</accession>
<feature type="compositionally biased region" description="Polar residues" evidence="1">
    <location>
        <begin position="398"/>
        <end position="419"/>
    </location>
</feature>
<evidence type="ECO:0000313" key="2">
    <source>
        <dbReference type="EMBL" id="VVT45993.1"/>
    </source>
</evidence>
<keyword evidence="3" id="KW-1185">Reference proteome</keyword>
<feature type="region of interest" description="Disordered" evidence="1">
    <location>
        <begin position="393"/>
        <end position="423"/>
    </location>
</feature>
<name>A0A5E8B582_9ASCO</name>
<feature type="compositionally biased region" description="Polar residues" evidence="1">
    <location>
        <begin position="206"/>
        <end position="221"/>
    </location>
</feature>
<dbReference type="AlphaFoldDB" id="A0A5E8B582"/>
<dbReference type="EMBL" id="CABVLU010000001">
    <property type="protein sequence ID" value="VVT45993.1"/>
    <property type="molecule type" value="Genomic_DNA"/>
</dbReference>
<evidence type="ECO:0000313" key="3">
    <source>
        <dbReference type="Proteomes" id="UP000398389"/>
    </source>
</evidence>
<protein>
    <submittedName>
        <fullName evidence="2">Uncharacterized protein</fullName>
    </submittedName>
</protein>
<dbReference type="GeneID" id="43579816"/>